<evidence type="ECO:0000259" key="1">
    <source>
        <dbReference type="Pfam" id="PF01693"/>
    </source>
</evidence>
<sequence>MAFMKRYRGPIELDRDKGPTRSLFLRAEISTHSYPPQLFTPTVSMTMQTFTAANTAPSARDELAAVLATVNELVVRSAGLTSSIQALQIQLPALVDRLNMEATARRLDWLNIHHDDPAAPSEVVWVEAIAKTPAQVEAEHTAATDGSRPWWVVYVGREPGIYTSVEEADLQIKGVPNQQYRRRASKSEALALYKQRHQDGLVAKMVEVIARAE</sequence>
<name>A0AAD7F7Z9_9AGAR</name>
<accession>A0AAD7F7Z9</accession>
<dbReference type="InterPro" id="IPR037056">
    <property type="entry name" value="RNase_H1_N_sf"/>
</dbReference>
<dbReference type="InterPro" id="IPR009027">
    <property type="entry name" value="Ribosomal_bL9/RNase_H1_N"/>
</dbReference>
<dbReference type="EMBL" id="JARIHO010000001">
    <property type="protein sequence ID" value="KAJ7369235.1"/>
    <property type="molecule type" value="Genomic_DNA"/>
</dbReference>
<keyword evidence="3" id="KW-1185">Reference proteome</keyword>
<dbReference type="SUPFAM" id="SSF55658">
    <property type="entry name" value="L9 N-domain-like"/>
    <property type="match status" value="1"/>
</dbReference>
<dbReference type="Pfam" id="PF01693">
    <property type="entry name" value="Cauli_VI"/>
    <property type="match status" value="1"/>
</dbReference>
<feature type="domain" description="Ribonuclease H1 N-terminal" evidence="1">
    <location>
        <begin position="150"/>
        <end position="190"/>
    </location>
</feature>
<proteinExistence type="predicted"/>
<reference evidence="2" key="1">
    <citation type="submission" date="2023-03" db="EMBL/GenBank/DDBJ databases">
        <title>Massive genome expansion in bonnet fungi (Mycena s.s.) driven by repeated elements and novel gene families across ecological guilds.</title>
        <authorList>
            <consortium name="Lawrence Berkeley National Laboratory"/>
            <person name="Harder C.B."/>
            <person name="Miyauchi S."/>
            <person name="Viragh M."/>
            <person name="Kuo A."/>
            <person name="Thoen E."/>
            <person name="Andreopoulos B."/>
            <person name="Lu D."/>
            <person name="Skrede I."/>
            <person name="Drula E."/>
            <person name="Henrissat B."/>
            <person name="Morin E."/>
            <person name="Kohler A."/>
            <person name="Barry K."/>
            <person name="LaButti K."/>
            <person name="Morin E."/>
            <person name="Salamov A."/>
            <person name="Lipzen A."/>
            <person name="Mereny Z."/>
            <person name="Hegedus B."/>
            <person name="Baldrian P."/>
            <person name="Stursova M."/>
            <person name="Weitz H."/>
            <person name="Taylor A."/>
            <person name="Grigoriev I.V."/>
            <person name="Nagy L.G."/>
            <person name="Martin F."/>
            <person name="Kauserud H."/>
        </authorList>
    </citation>
    <scope>NUCLEOTIDE SEQUENCE</scope>
    <source>
        <strain evidence="2">CBHHK002</strain>
    </source>
</reference>
<dbReference type="Proteomes" id="UP001218218">
    <property type="component" value="Unassembled WGS sequence"/>
</dbReference>
<evidence type="ECO:0000313" key="3">
    <source>
        <dbReference type="Proteomes" id="UP001218218"/>
    </source>
</evidence>
<evidence type="ECO:0000313" key="2">
    <source>
        <dbReference type="EMBL" id="KAJ7369235.1"/>
    </source>
</evidence>
<organism evidence="2 3">
    <name type="scientific">Mycena albidolilacea</name>
    <dbReference type="NCBI Taxonomy" id="1033008"/>
    <lineage>
        <taxon>Eukaryota</taxon>
        <taxon>Fungi</taxon>
        <taxon>Dikarya</taxon>
        <taxon>Basidiomycota</taxon>
        <taxon>Agaricomycotina</taxon>
        <taxon>Agaricomycetes</taxon>
        <taxon>Agaricomycetidae</taxon>
        <taxon>Agaricales</taxon>
        <taxon>Marasmiineae</taxon>
        <taxon>Mycenaceae</taxon>
        <taxon>Mycena</taxon>
    </lineage>
</organism>
<comment type="caution">
    <text evidence="2">The sequence shown here is derived from an EMBL/GenBank/DDBJ whole genome shotgun (WGS) entry which is preliminary data.</text>
</comment>
<protein>
    <recommendedName>
        <fullName evidence="1">Ribonuclease H1 N-terminal domain-containing protein</fullName>
    </recommendedName>
</protein>
<dbReference type="AlphaFoldDB" id="A0AAD7F7Z9"/>
<dbReference type="Gene3D" id="3.40.970.10">
    <property type="entry name" value="Ribonuclease H1, N-terminal domain"/>
    <property type="match status" value="1"/>
</dbReference>
<gene>
    <name evidence="2" type="ORF">DFH08DRAFT_948075</name>
</gene>
<dbReference type="InterPro" id="IPR011320">
    <property type="entry name" value="RNase_H1_N"/>
</dbReference>